<evidence type="ECO:0000313" key="2">
    <source>
        <dbReference type="EMBL" id="XAM17137.1"/>
    </source>
</evidence>
<sequence>MNLIYLNGNAGCNNFFGNYEIKGNNERVTSSTGMTRMLCADEIMLLEDSLIGLISDGVSEVHTSGKQLSV</sequence>
<protein>
    <submittedName>
        <fullName evidence="2">META domain-containing protein</fullName>
    </submittedName>
</protein>
<name>A0ABZ3F1X9_9HELI</name>
<feature type="domain" description="DUF306" evidence="1">
    <location>
        <begin position="6"/>
        <end position="69"/>
    </location>
</feature>
<dbReference type="EMBL" id="CP145316">
    <property type="protein sequence ID" value="XAM17137.1"/>
    <property type="molecule type" value="Genomic_DNA"/>
</dbReference>
<dbReference type="Gene3D" id="2.40.128.270">
    <property type="match status" value="1"/>
</dbReference>
<proteinExistence type="predicted"/>
<gene>
    <name evidence="2" type="ORF">V3I05_05430</name>
</gene>
<dbReference type="RefSeq" id="WP_300447125.1">
    <property type="nucleotide sequence ID" value="NZ_CP145316.1"/>
</dbReference>
<accession>A0ABZ3F1X9</accession>
<dbReference type="InterPro" id="IPR038670">
    <property type="entry name" value="HslJ-like_sf"/>
</dbReference>
<dbReference type="Pfam" id="PF03724">
    <property type="entry name" value="META"/>
    <property type="match status" value="1"/>
</dbReference>
<evidence type="ECO:0000313" key="3">
    <source>
        <dbReference type="Proteomes" id="UP001434737"/>
    </source>
</evidence>
<evidence type="ECO:0000259" key="1">
    <source>
        <dbReference type="Pfam" id="PF03724"/>
    </source>
</evidence>
<organism evidence="2 3">
    <name type="scientific">Helicobacter mastomyrinus</name>
    <dbReference type="NCBI Taxonomy" id="287948"/>
    <lineage>
        <taxon>Bacteria</taxon>
        <taxon>Pseudomonadati</taxon>
        <taxon>Campylobacterota</taxon>
        <taxon>Epsilonproteobacteria</taxon>
        <taxon>Campylobacterales</taxon>
        <taxon>Helicobacteraceae</taxon>
        <taxon>Helicobacter</taxon>
    </lineage>
</organism>
<keyword evidence="3" id="KW-1185">Reference proteome</keyword>
<dbReference type="InterPro" id="IPR005184">
    <property type="entry name" value="DUF306_Meta_HslJ"/>
</dbReference>
<dbReference type="Proteomes" id="UP001434737">
    <property type="component" value="Chromosome"/>
</dbReference>
<reference evidence="2 3" key="1">
    <citation type="submission" date="2024-02" db="EMBL/GenBank/DDBJ databases">
        <title>Genome and pathogenicity analysis of Helicobacter mastomyrinus isolated from mice.</title>
        <authorList>
            <person name="Zhu L."/>
        </authorList>
    </citation>
    <scope>NUCLEOTIDE SEQUENCE [LARGE SCALE GENOMIC DNA]</scope>
    <source>
        <strain evidence="2 3">Hm-17</strain>
    </source>
</reference>